<dbReference type="EMBL" id="JAHYIQ010000015">
    <property type="protein sequence ID" value="KAK1125718.1"/>
    <property type="molecule type" value="Genomic_DNA"/>
</dbReference>
<keyword evidence="2" id="KW-1185">Reference proteome</keyword>
<protein>
    <submittedName>
        <fullName evidence="1">Uncharacterized protein</fullName>
    </submittedName>
</protein>
<reference evidence="1" key="1">
    <citation type="submission" date="2021-10" db="EMBL/GenBank/DDBJ databases">
        <title>Melipona bicolor Genome sequencing and assembly.</title>
        <authorList>
            <person name="Araujo N.S."/>
            <person name="Arias M.C."/>
        </authorList>
    </citation>
    <scope>NUCLEOTIDE SEQUENCE</scope>
    <source>
        <strain evidence="1">USP_2M_L1-L4_2017</strain>
        <tissue evidence="1">Whole body</tissue>
    </source>
</reference>
<dbReference type="Proteomes" id="UP001177670">
    <property type="component" value="Unassembled WGS sequence"/>
</dbReference>
<proteinExistence type="predicted"/>
<evidence type="ECO:0000313" key="1">
    <source>
        <dbReference type="EMBL" id="KAK1125718.1"/>
    </source>
</evidence>
<organism evidence="1 2">
    <name type="scientific">Melipona bicolor</name>
    <dbReference type="NCBI Taxonomy" id="60889"/>
    <lineage>
        <taxon>Eukaryota</taxon>
        <taxon>Metazoa</taxon>
        <taxon>Ecdysozoa</taxon>
        <taxon>Arthropoda</taxon>
        <taxon>Hexapoda</taxon>
        <taxon>Insecta</taxon>
        <taxon>Pterygota</taxon>
        <taxon>Neoptera</taxon>
        <taxon>Endopterygota</taxon>
        <taxon>Hymenoptera</taxon>
        <taxon>Apocrita</taxon>
        <taxon>Aculeata</taxon>
        <taxon>Apoidea</taxon>
        <taxon>Anthophila</taxon>
        <taxon>Apidae</taxon>
        <taxon>Melipona</taxon>
    </lineage>
</organism>
<gene>
    <name evidence="1" type="ORF">K0M31_005266</name>
</gene>
<sequence length="72" mass="8147">MDTRTRLINEDLAFPAKRCTQLTAVVHRPEAQVGSRTRSGTRETGLSGLHRGYFLRDNNNALCTSIMHEMDE</sequence>
<dbReference type="AlphaFoldDB" id="A0AA40KME2"/>
<comment type="caution">
    <text evidence="1">The sequence shown here is derived from an EMBL/GenBank/DDBJ whole genome shotgun (WGS) entry which is preliminary data.</text>
</comment>
<evidence type="ECO:0000313" key="2">
    <source>
        <dbReference type="Proteomes" id="UP001177670"/>
    </source>
</evidence>
<accession>A0AA40KME2</accession>
<name>A0AA40KME2_9HYME</name>